<keyword evidence="3" id="KW-0489">Methyltransferase</keyword>
<dbReference type="EMBL" id="JARHUD010000005">
    <property type="protein sequence ID" value="MDF2096160.1"/>
    <property type="molecule type" value="Genomic_DNA"/>
</dbReference>
<dbReference type="InterPro" id="IPR029063">
    <property type="entry name" value="SAM-dependent_MTases_sf"/>
</dbReference>
<protein>
    <submittedName>
        <fullName evidence="3">Class I SAM-dependent methyltransferase</fullName>
    </submittedName>
</protein>
<feature type="domain" description="Methyltransferase" evidence="2">
    <location>
        <begin position="53"/>
        <end position="140"/>
    </location>
</feature>
<evidence type="ECO:0000313" key="4">
    <source>
        <dbReference type="Proteomes" id="UP001215503"/>
    </source>
</evidence>
<dbReference type="Pfam" id="PF13649">
    <property type="entry name" value="Methyltransf_25"/>
    <property type="match status" value="1"/>
</dbReference>
<dbReference type="GO" id="GO:0032259">
    <property type="term" value="P:methylation"/>
    <property type="evidence" value="ECO:0007669"/>
    <property type="project" value="UniProtKB-KW"/>
</dbReference>
<comment type="caution">
    <text evidence="3">The sequence shown here is derived from an EMBL/GenBank/DDBJ whole genome shotgun (WGS) entry which is preliminary data.</text>
</comment>
<gene>
    <name evidence="3" type="ORF">P2G67_09255</name>
</gene>
<dbReference type="RefSeq" id="WP_275822311.1">
    <property type="nucleotide sequence ID" value="NZ_JARHUD010000005.1"/>
</dbReference>
<keyword evidence="3" id="KW-0808">Transferase</keyword>
<accession>A0ABT5YN42</accession>
<dbReference type="Proteomes" id="UP001215503">
    <property type="component" value="Unassembled WGS sequence"/>
</dbReference>
<dbReference type="InterPro" id="IPR041698">
    <property type="entry name" value="Methyltransf_25"/>
</dbReference>
<feature type="compositionally biased region" description="Basic and acidic residues" evidence="1">
    <location>
        <begin position="16"/>
        <end position="37"/>
    </location>
</feature>
<dbReference type="SUPFAM" id="SSF53335">
    <property type="entry name" value="S-adenosyl-L-methionine-dependent methyltransferases"/>
    <property type="match status" value="1"/>
</dbReference>
<reference evidence="3 4" key="1">
    <citation type="submission" date="2023-03" db="EMBL/GenBank/DDBJ databases">
        <title>Fodinicurvata sp. CAU 1616 isolated from sea sendiment.</title>
        <authorList>
            <person name="Kim W."/>
        </authorList>
    </citation>
    <scope>NUCLEOTIDE SEQUENCE [LARGE SCALE GENOMIC DNA]</scope>
    <source>
        <strain evidence="3 4">CAU 1616</strain>
    </source>
</reference>
<proteinExistence type="predicted"/>
<sequence length="339" mass="38126">MWKLRLGKKAISDAPPESKDESPPKRNHRMDRLRLESLHGPPRRPQPLKDCAVLDLCCEDLSLCAEAVKQGASRVVGVVKNKKQLSQAQKACPSGIFYVGDCNQIPDEMFDVVFLLSDVCAREDMAHLFAKVKEHLNPKGRFVLETGYVGELSSRCWTEVREEDELKRVPSMGMLYDILLKDYSVRHVSSGGKKRNDAVRRAVLHCTPLVSTALLIAAPGNSGKTTLARQFLNVGWPDISTDRLLGKLARDPYYAWRPAAKRVRDMVGKERPDWGFIGKELSKDSDFVDEFCSIIAAEAPVESLFFYIEGAMLTHANVMECLTRRLKERGVRLWVVKPG</sequence>
<evidence type="ECO:0000256" key="1">
    <source>
        <dbReference type="SAM" id="MobiDB-lite"/>
    </source>
</evidence>
<keyword evidence="4" id="KW-1185">Reference proteome</keyword>
<evidence type="ECO:0000259" key="2">
    <source>
        <dbReference type="Pfam" id="PF13649"/>
    </source>
</evidence>
<feature type="region of interest" description="Disordered" evidence="1">
    <location>
        <begin position="1"/>
        <end position="41"/>
    </location>
</feature>
<dbReference type="GO" id="GO:0008168">
    <property type="term" value="F:methyltransferase activity"/>
    <property type="evidence" value="ECO:0007669"/>
    <property type="project" value="UniProtKB-KW"/>
</dbReference>
<name>A0ABT5YN42_9PROT</name>
<dbReference type="CDD" id="cd02440">
    <property type="entry name" value="AdoMet_MTases"/>
    <property type="match status" value="1"/>
</dbReference>
<organism evidence="3 4">
    <name type="scientific">Aquibaculum arenosum</name>
    <dbReference type="NCBI Taxonomy" id="3032591"/>
    <lineage>
        <taxon>Bacteria</taxon>
        <taxon>Pseudomonadati</taxon>
        <taxon>Pseudomonadota</taxon>
        <taxon>Alphaproteobacteria</taxon>
        <taxon>Rhodospirillales</taxon>
        <taxon>Rhodovibrionaceae</taxon>
        <taxon>Aquibaculum</taxon>
    </lineage>
</organism>
<dbReference type="Gene3D" id="3.40.50.150">
    <property type="entry name" value="Vaccinia Virus protein VP39"/>
    <property type="match status" value="1"/>
</dbReference>
<evidence type="ECO:0000313" key="3">
    <source>
        <dbReference type="EMBL" id="MDF2096160.1"/>
    </source>
</evidence>